<accession>A0A0C2M9A1</accession>
<dbReference type="SUPFAM" id="SSF48452">
    <property type="entry name" value="TPR-like"/>
    <property type="match status" value="1"/>
</dbReference>
<evidence type="ECO:0000313" key="8">
    <source>
        <dbReference type="Proteomes" id="UP000031668"/>
    </source>
</evidence>
<evidence type="ECO:0000313" key="7">
    <source>
        <dbReference type="EMBL" id="KII60904.1"/>
    </source>
</evidence>
<organism evidence="7 8">
    <name type="scientific">Thelohanellus kitauei</name>
    <name type="common">Myxosporean</name>
    <dbReference type="NCBI Taxonomy" id="669202"/>
    <lineage>
        <taxon>Eukaryota</taxon>
        <taxon>Metazoa</taxon>
        <taxon>Cnidaria</taxon>
        <taxon>Myxozoa</taxon>
        <taxon>Myxosporea</taxon>
        <taxon>Bivalvulida</taxon>
        <taxon>Platysporina</taxon>
        <taxon>Myxobolidae</taxon>
        <taxon>Thelohanellus</taxon>
    </lineage>
</organism>
<comment type="catalytic activity">
    <reaction evidence="3">
        <text>[protein]-peptidylproline (omega=180) = [protein]-peptidylproline (omega=0)</text>
        <dbReference type="Rhea" id="RHEA:16237"/>
        <dbReference type="Rhea" id="RHEA-COMP:10747"/>
        <dbReference type="Rhea" id="RHEA-COMP:10748"/>
        <dbReference type="ChEBI" id="CHEBI:83833"/>
        <dbReference type="ChEBI" id="CHEBI:83834"/>
        <dbReference type="EC" id="5.2.1.8"/>
    </reaction>
</comment>
<feature type="region of interest" description="Disordered" evidence="4">
    <location>
        <begin position="588"/>
        <end position="614"/>
    </location>
</feature>
<dbReference type="Gene3D" id="3.10.50.40">
    <property type="match status" value="1"/>
</dbReference>
<dbReference type="GO" id="GO:0005740">
    <property type="term" value="C:mitochondrial envelope"/>
    <property type="evidence" value="ECO:0007669"/>
    <property type="project" value="TreeGrafter"/>
</dbReference>
<dbReference type="PANTHER" id="PTHR46512">
    <property type="entry name" value="PEPTIDYLPROLYL ISOMERASE"/>
    <property type="match status" value="1"/>
</dbReference>
<evidence type="ECO:0000259" key="6">
    <source>
        <dbReference type="PROSITE" id="PS50059"/>
    </source>
</evidence>
<dbReference type="Pfam" id="PF14559">
    <property type="entry name" value="TPR_19"/>
    <property type="match status" value="1"/>
</dbReference>
<keyword evidence="3 7" id="KW-0413">Isomerase</keyword>
<keyword evidence="5" id="KW-1133">Transmembrane helix</keyword>
<proteinExistence type="predicted"/>
<feature type="region of interest" description="Disordered" evidence="4">
    <location>
        <begin position="111"/>
        <end position="135"/>
    </location>
</feature>
<dbReference type="PROSITE" id="PS50059">
    <property type="entry name" value="FKBP_PPIASE"/>
    <property type="match status" value="1"/>
</dbReference>
<feature type="compositionally biased region" description="Polar residues" evidence="4">
    <location>
        <begin position="997"/>
        <end position="1024"/>
    </location>
</feature>
<feature type="region of interest" description="Disordered" evidence="4">
    <location>
        <begin position="412"/>
        <end position="443"/>
    </location>
</feature>
<evidence type="ECO:0000256" key="3">
    <source>
        <dbReference type="PROSITE-ProRule" id="PRU00277"/>
    </source>
</evidence>
<evidence type="ECO:0000256" key="1">
    <source>
        <dbReference type="ARBA" id="ARBA00022737"/>
    </source>
</evidence>
<dbReference type="PANTHER" id="PTHR46512:SF1">
    <property type="entry name" value="PEPTIDYLPROLYL ISOMERASE"/>
    <property type="match status" value="1"/>
</dbReference>
<protein>
    <recommendedName>
        <fullName evidence="3">peptidylprolyl isomerase</fullName>
        <ecNumber evidence="3">5.2.1.8</ecNumber>
    </recommendedName>
</protein>
<dbReference type="Proteomes" id="UP000031668">
    <property type="component" value="Unassembled WGS sequence"/>
</dbReference>
<dbReference type="Gene3D" id="1.25.40.10">
    <property type="entry name" value="Tetratricopeptide repeat domain"/>
    <property type="match status" value="1"/>
</dbReference>
<feature type="compositionally biased region" description="Polar residues" evidence="4">
    <location>
        <begin position="810"/>
        <end position="825"/>
    </location>
</feature>
<dbReference type="GO" id="GO:0012505">
    <property type="term" value="C:endomembrane system"/>
    <property type="evidence" value="ECO:0007669"/>
    <property type="project" value="TreeGrafter"/>
</dbReference>
<feature type="domain" description="PPIase FKBP-type" evidence="6">
    <location>
        <begin position="1134"/>
        <end position="1220"/>
    </location>
</feature>
<keyword evidence="8" id="KW-1185">Reference proteome</keyword>
<sequence>MEMESDSNSVKNDKTLTKVDFKPRKCDTDKSDSDKVKSDAFQLEIDSTQMKMDSCPSNRNSMSVIQFSPKQFSDVETSDGSSTNHTINDIYDNMIHTKVLHGSPIYSDDLSISASPKSNNSGRMSTPSSFQSPAGENISIEIPRLKNIERENLPLLVDVTKSAVQREYQYPRICDMTNRGSVELNDSSWKSVSPGYCENYRDTGTATLIRNPDTDTAVSFTRKSLNPSVGNKDKKDGPLNSDQLLERLRETGESTSIRSDSLDDSINSVAHNMLKPEYSSPLNGSEPSISEGFNRFVDIEKEKSDICDAKFIQTSTFSTALPNTPVNDPGPDSGGMMNNLSFKESTQDLDEQVTHLSGKSPSPIRHTNSNGSGAQFFSYDNHNQFKNDGSFTHDNCQIEKMDSEILNQSLIGSNLGTNKSDLPVNERSPSPLSDDELNERGKHNTNPVLQTEMIDKVSKFYEYLENESVRDGQNPEDAISAISVQAIPLQISADNALRFGTFEGNQGKVSSPSVLETPNPVIKGSEAIVYQTTSDCTTMHAPDMLQKVDVFIQPDEKSLNMDESFNSVDSPGVDETKAVLDSVASDIPGVPVSSSSPIEVTDGKNDSNHPVEEVDVPDMDLPKVFSDNIKDISSEPVQKQEVGFGTTTESFQYSNPVINDGDSDLPDMNNYPETTPAVKTDEMGVDTSNGTLVKGNDKDIACSLANDASEDVEVISISDSSTGELLDDAVQFVCEIKSESVKNTSKLRTRRKFKRSNKRDFDAQNSTDSYASTQGTMRGSKKPTAIKAMDSLKRKRVDTPNLLFDRQVKRSNCPSDDGDSVNTKNPSDDQFGGALNCKFDLSESSNVSSTLASIENPSALETSEIPSSIDTISSEKSLASQLKMNMSSSDALIGTKRFQDGVPLSVKKVQYPDQSEIQAEKVRPVSLRKGGHSRSASVVCDQNVGKSQQVGKVKSEASKSFDLPCSKDSSCLISASASVSDILQKAQYSSDIVKKASGQNTASSQENNFNDEQRPLSSTPSVNNDGKYIPTYYKSEKLEDNRVLNQLSSNTISSDRLKSEISDELSVRTSHTSSNEYWKPLSNEESTEVPIEEEEKTISSTKDFDEFVDMFENGKLLKRVITKGDVNLKPPEYGQLAKVDLLCYTSEGDLVDHYTGDVVVGEFDIPYGVDFCLQTMRPGSEAYLKVDSRYAYRDYEWKIKDVIIPPKSDLEYHIKLIDVRDFPSCDYFQHKDIIRICEYKKFIGNNYAKAGDYGTAAKCYRHFLSHIQGVSGVDDMITAVTNNLAMCYIKEKQYSDAKVLLDDVLRQDGQNTKALMRMSHCLEALGDLREALIYAGKAHELCPDEHTERVLKSIKQKLLKHQVELSKFSRRMFNNETTQSADVPKRKTSVYGIFTWKGALVLSVIIGAGVMLFAKFRGR</sequence>
<gene>
    <name evidence="7" type="ORF">RF11_13518</name>
</gene>
<keyword evidence="5" id="KW-0472">Membrane</keyword>
<feature type="region of interest" description="Disordered" evidence="4">
    <location>
        <begin position="749"/>
        <end position="829"/>
    </location>
</feature>
<dbReference type="GO" id="GO:0003755">
    <property type="term" value="F:peptidyl-prolyl cis-trans isomerase activity"/>
    <property type="evidence" value="ECO:0007669"/>
    <property type="project" value="UniProtKB-KW"/>
</dbReference>
<keyword evidence="2" id="KW-0802">TPR repeat</keyword>
<dbReference type="InterPro" id="IPR046357">
    <property type="entry name" value="PPIase_dom_sf"/>
</dbReference>
<evidence type="ECO:0000256" key="2">
    <source>
        <dbReference type="ARBA" id="ARBA00022803"/>
    </source>
</evidence>
<feature type="compositionally biased region" description="Polar residues" evidence="4">
    <location>
        <begin position="354"/>
        <end position="378"/>
    </location>
</feature>
<feature type="transmembrane region" description="Helical" evidence="5">
    <location>
        <begin position="1394"/>
        <end position="1414"/>
    </location>
</feature>
<dbReference type="GO" id="GO:0043066">
    <property type="term" value="P:negative regulation of apoptotic process"/>
    <property type="evidence" value="ECO:0007669"/>
    <property type="project" value="TreeGrafter"/>
</dbReference>
<dbReference type="InterPro" id="IPR001179">
    <property type="entry name" value="PPIase_FKBP_dom"/>
</dbReference>
<dbReference type="InterPro" id="IPR011990">
    <property type="entry name" value="TPR-like_helical_dom_sf"/>
</dbReference>
<dbReference type="GO" id="GO:0044183">
    <property type="term" value="F:protein folding chaperone"/>
    <property type="evidence" value="ECO:0007669"/>
    <property type="project" value="TreeGrafter"/>
</dbReference>
<keyword evidence="3" id="KW-0697">Rotamase</keyword>
<feature type="region of interest" description="Disordered" evidence="4">
    <location>
        <begin position="997"/>
        <end position="1028"/>
    </location>
</feature>
<keyword evidence="1" id="KW-0677">Repeat</keyword>
<dbReference type="GO" id="GO:0016020">
    <property type="term" value="C:membrane"/>
    <property type="evidence" value="ECO:0007669"/>
    <property type="project" value="TreeGrafter"/>
</dbReference>
<name>A0A0C2M9A1_THEKT</name>
<dbReference type="InterPro" id="IPR019734">
    <property type="entry name" value="TPR_rpt"/>
</dbReference>
<dbReference type="SUPFAM" id="SSF54534">
    <property type="entry name" value="FKBP-like"/>
    <property type="match status" value="1"/>
</dbReference>
<keyword evidence="5" id="KW-0812">Transmembrane</keyword>
<dbReference type="GO" id="GO:0005829">
    <property type="term" value="C:cytosol"/>
    <property type="evidence" value="ECO:0007669"/>
    <property type="project" value="TreeGrafter"/>
</dbReference>
<feature type="region of interest" description="Disordered" evidence="4">
    <location>
        <begin position="353"/>
        <end position="378"/>
    </location>
</feature>
<dbReference type="InterPro" id="IPR050754">
    <property type="entry name" value="FKBP4/5/8-like"/>
</dbReference>
<evidence type="ECO:0000256" key="4">
    <source>
        <dbReference type="SAM" id="MobiDB-lite"/>
    </source>
</evidence>
<comment type="caution">
    <text evidence="7">The sequence shown here is derived from an EMBL/GenBank/DDBJ whole genome shotgun (WGS) entry which is preliminary data.</text>
</comment>
<dbReference type="EMBL" id="JWZT01005396">
    <property type="protein sequence ID" value="KII60904.1"/>
    <property type="molecule type" value="Genomic_DNA"/>
</dbReference>
<reference evidence="7 8" key="1">
    <citation type="journal article" date="2014" name="Genome Biol. Evol.">
        <title>The genome of the myxosporean Thelohanellus kitauei shows adaptations to nutrient acquisition within its fish host.</title>
        <authorList>
            <person name="Yang Y."/>
            <person name="Xiong J."/>
            <person name="Zhou Z."/>
            <person name="Huo F."/>
            <person name="Miao W."/>
            <person name="Ran C."/>
            <person name="Liu Y."/>
            <person name="Zhang J."/>
            <person name="Feng J."/>
            <person name="Wang M."/>
            <person name="Wang M."/>
            <person name="Wang L."/>
            <person name="Yao B."/>
        </authorList>
    </citation>
    <scope>NUCLEOTIDE SEQUENCE [LARGE SCALE GENOMIC DNA]</scope>
    <source>
        <strain evidence="7">Wuqing</strain>
    </source>
</reference>
<feature type="compositionally biased region" description="Polar residues" evidence="4">
    <location>
        <begin position="111"/>
        <end position="134"/>
    </location>
</feature>
<dbReference type="Pfam" id="PF00254">
    <property type="entry name" value="FKBP_C"/>
    <property type="match status" value="1"/>
</dbReference>
<dbReference type="OrthoDB" id="532682at2759"/>
<feature type="compositionally biased region" description="Basic and acidic residues" evidence="4">
    <location>
        <begin position="601"/>
        <end position="612"/>
    </location>
</feature>
<dbReference type="EC" id="5.2.1.8" evidence="3"/>
<dbReference type="SMART" id="SM00028">
    <property type="entry name" value="TPR"/>
    <property type="match status" value="3"/>
</dbReference>
<feature type="compositionally biased region" description="Polar residues" evidence="4">
    <location>
        <begin position="763"/>
        <end position="777"/>
    </location>
</feature>
<evidence type="ECO:0000256" key="5">
    <source>
        <dbReference type="SAM" id="Phobius"/>
    </source>
</evidence>